<keyword evidence="1" id="KW-0540">Nuclease</keyword>
<dbReference type="EMBL" id="NMTR01000001">
    <property type="protein sequence ID" value="PDX62521.1"/>
    <property type="molecule type" value="Genomic_DNA"/>
</dbReference>
<comment type="caution">
    <text evidence="1">The sequence shown here is derived from an EMBL/GenBank/DDBJ whole genome shotgun (WGS) entry which is preliminary data.</text>
</comment>
<protein>
    <submittedName>
        <fullName evidence="1">Inhibitor of the KinA pathway to sporulation, exonuclease</fullName>
    </submittedName>
</protein>
<keyword evidence="2" id="KW-1185">Reference proteome</keyword>
<proteinExistence type="predicted"/>
<keyword evidence="1" id="KW-0378">Hydrolase</keyword>
<name>A0ACC9D3A0_9FIRM</name>
<evidence type="ECO:0000313" key="2">
    <source>
        <dbReference type="Proteomes" id="UP000220959"/>
    </source>
</evidence>
<gene>
    <name evidence="1" type="ORF">CGS49_00475</name>
</gene>
<accession>A0ACC9D3A0</accession>
<reference evidence="1 2" key="1">
    <citation type="journal article" date="2017" name="Front. Microbiol.">
        <title>New Insights into the Diversity of the Genus Faecalibacterium.</title>
        <authorList>
            <person name="Benevides L."/>
            <person name="Burman S."/>
            <person name="Martin R."/>
            <person name="Robert V."/>
            <person name="Thomas M."/>
            <person name="Miquel S."/>
            <person name="Chain F."/>
            <person name="Sokol H."/>
            <person name="Bermudez-Humaran L.G."/>
            <person name="Morrison M."/>
            <person name="Langella P."/>
            <person name="Azevedo V.A."/>
            <person name="Chatel J.M."/>
            <person name="Soares S."/>
        </authorList>
    </citation>
    <scope>NUCLEOTIDE SEQUENCE [LARGE SCALE GENOMIC DNA]</scope>
    <source>
        <strain evidence="2">CNCM I-4541</strain>
    </source>
</reference>
<organism evidence="1 2">
    <name type="scientific">Faecalibacterium langellae</name>
    <dbReference type="NCBI Taxonomy" id="3435293"/>
    <lineage>
        <taxon>Bacteria</taxon>
        <taxon>Bacillati</taxon>
        <taxon>Bacillota</taxon>
        <taxon>Clostridia</taxon>
        <taxon>Eubacteriales</taxon>
        <taxon>Oscillospiraceae</taxon>
        <taxon>Faecalibacterium</taxon>
    </lineage>
</organism>
<evidence type="ECO:0000313" key="1">
    <source>
        <dbReference type="EMBL" id="PDX62521.1"/>
    </source>
</evidence>
<dbReference type="Proteomes" id="UP000220959">
    <property type="component" value="Unassembled WGS sequence"/>
</dbReference>
<sequence>MSIFIDLEMNTTDARLVHKKDLRNEVIEIGAVRMDDTFHPLDRFRIFVRPQYNGVIERKIYKLTGISNGAVSDAVSLPEALDALEAWCGSDGCEIYAWSTSDLCQLRKECGFKGIDSVFLDEMVQWHDFQEDFRQMLGEKNILSLSNAMHRAGLEPEGCLHDASWDAYNSARLMETAHSPNFAADVAKAQAACYQEAPRMQGGLPLDVMKKLAALLQSSQPEPAMAV</sequence>
<keyword evidence="1" id="KW-0269">Exonuclease</keyword>